<evidence type="ECO:0000256" key="4">
    <source>
        <dbReference type="PROSITE-ProRule" id="PRU00134"/>
    </source>
</evidence>
<dbReference type="EMBL" id="JATAAI010000037">
    <property type="protein sequence ID" value="KAK1734740.1"/>
    <property type="molecule type" value="Genomic_DNA"/>
</dbReference>
<protein>
    <recommendedName>
        <fullName evidence="6">MYND-type domain-containing protein</fullName>
    </recommendedName>
</protein>
<evidence type="ECO:0000259" key="6">
    <source>
        <dbReference type="PROSITE" id="PS50865"/>
    </source>
</evidence>
<dbReference type="InterPro" id="IPR002893">
    <property type="entry name" value="Znf_MYND"/>
</dbReference>
<dbReference type="SUPFAM" id="SSF144232">
    <property type="entry name" value="HIT/MYND zinc finger-like"/>
    <property type="match status" value="1"/>
</dbReference>
<dbReference type="Pfam" id="PF01753">
    <property type="entry name" value="zf-MYND"/>
    <property type="match status" value="1"/>
</dbReference>
<accession>A0AAD8XWI1</accession>
<keyword evidence="2 4" id="KW-0863">Zinc-finger</keyword>
<keyword evidence="1" id="KW-0479">Metal-binding</keyword>
<sequence>MSEARSKQCHHERFTFILACYIFHLISTATSFNQPNGASPVAKDVTGKTVAHYGAGGMATKMTLEVTDMCIEAAKSHHLFGKDVTLKGLKTEEMNGKVGIVGGFDPDSNRRGVYLTEDNKEVWIKVENIFLLDDTAKCQPYPLLTDIQDRLGSVSLHEIVMPSESQRAIVDETAKFLLKKHNTSIYTEDCDGCSPIQMVSGMGQVFGERAVSKLVMEAATKKGRETRKARKYEELTCANCNDCFDESNGGKLLVCSRCKAVRYCGRDCQVQHWKEHKKECVDLSSLSGNVTLGSPSEFDDGLCSMTQSLRGGSLGRNFREDAGYKKPRGTKFNEKFVIKCQGNADTSPILIYDQTRTCQFYLKPEKKGFKEILQTIRNEPAWQGRKSFMKASFDKSGVCSVYPEKAGVKSHYTW</sequence>
<feature type="chain" id="PRO_5042285137" description="MYND-type domain-containing protein" evidence="5">
    <location>
        <begin position="32"/>
        <end position="414"/>
    </location>
</feature>
<keyword evidence="8" id="KW-1185">Reference proteome</keyword>
<keyword evidence="5" id="KW-0732">Signal</keyword>
<evidence type="ECO:0000256" key="5">
    <source>
        <dbReference type="SAM" id="SignalP"/>
    </source>
</evidence>
<proteinExistence type="predicted"/>
<evidence type="ECO:0000256" key="1">
    <source>
        <dbReference type="ARBA" id="ARBA00022723"/>
    </source>
</evidence>
<comment type="caution">
    <text evidence="7">The sequence shown here is derived from an EMBL/GenBank/DDBJ whole genome shotgun (WGS) entry which is preliminary data.</text>
</comment>
<evidence type="ECO:0000313" key="8">
    <source>
        <dbReference type="Proteomes" id="UP001224775"/>
    </source>
</evidence>
<dbReference type="PROSITE" id="PS50865">
    <property type="entry name" value="ZF_MYND_2"/>
    <property type="match status" value="1"/>
</dbReference>
<feature type="domain" description="MYND-type" evidence="6">
    <location>
        <begin position="240"/>
        <end position="280"/>
    </location>
</feature>
<dbReference type="Proteomes" id="UP001224775">
    <property type="component" value="Unassembled WGS sequence"/>
</dbReference>
<evidence type="ECO:0000313" key="7">
    <source>
        <dbReference type="EMBL" id="KAK1734740.1"/>
    </source>
</evidence>
<evidence type="ECO:0000256" key="3">
    <source>
        <dbReference type="ARBA" id="ARBA00022833"/>
    </source>
</evidence>
<dbReference type="Gene3D" id="6.10.140.2220">
    <property type="match status" value="1"/>
</dbReference>
<name>A0AAD8XWI1_9STRA</name>
<keyword evidence="3" id="KW-0862">Zinc</keyword>
<dbReference type="AlphaFoldDB" id="A0AAD8XWI1"/>
<reference evidence="7" key="1">
    <citation type="submission" date="2023-06" db="EMBL/GenBank/DDBJ databases">
        <title>Survivors Of The Sea: Transcriptome response of Skeletonema marinoi to long-term dormancy.</title>
        <authorList>
            <person name="Pinder M.I.M."/>
            <person name="Kourtchenko O."/>
            <person name="Robertson E.K."/>
            <person name="Larsson T."/>
            <person name="Maumus F."/>
            <person name="Osuna-Cruz C.M."/>
            <person name="Vancaester E."/>
            <person name="Stenow R."/>
            <person name="Vandepoele K."/>
            <person name="Ploug H."/>
            <person name="Bruchert V."/>
            <person name="Godhe A."/>
            <person name="Topel M."/>
        </authorList>
    </citation>
    <scope>NUCLEOTIDE SEQUENCE</scope>
    <source>
        <strain evidence="7">R05AC</strain>
    </source>
</reference>
<gene>
    <name evidence="7" type="ORF">QTG54_014613</name>
</gene>
<feature type="signal peptide" evidence="5">
    <location>
        <begin position="1"/>
        <end position="31"/>
    </location>
</feature>
<organism evidence="7 8">
    <name type="scientific">Skeletonema marinoi</name>
    <dbReference type="NCBI Taxonomy" id="267567"/>
    <lineage>
        <taxon>Eukaryota</taxon>
        <taxon>Sar</taxon>
        <taxon>Stramenopiles</taxon>
        <taxon>Ochrophyta</taxon>
        <taxon>Bacillariophyta</taxon>
        <taxon>Coscinodiscophyceae</taxon>
        <taxon>Thalassiosirophycidae</taxon>
        <taxon>Thalassiosirales</taxon>
        <taxon>Skeletonemataceae</taxon>
        <taxon>Skeletonema</taxon>
        <taxon>Skeletonema marinoi-dohrnii complex</taxon>
    </lineage>
</organism>
<dbReference type="GO" id="GO:0008270">
    <property type="term" value="F:zinc ion binding"/>
    <property type="evidence" value="ECO:0007669"/>
    <property type="project" value="UniProtKB-KW"/>
</dbReference>
<evidence type="ECO:0000256" key="2">
    <source>
        <dbReference type="ARBA" id="ARBA00022771"/>
    </source>
</evidence>